<reference evidence="2" key="1">
    <citation type="journal article" date="2019" name="Int. J. Syst. Evol. Microbiol.">
        <title>The Global Catalogue of Microorganisms (GCM) 10K type strain sequencing project: providing services to taxonomists for standard genome sequencing and annotation.</title>
        <authorList>
            <consortium name="The Broad Institute Genomics Platform"/>
            <consortium name="The Broad Institute Genome Sequencing Center for Infectious Disease"/>
            <person name="Wu L."/>
            <person name="Ma J."/>
        </authorList>
    </citation>
    <scope>NUCLEOTIDE SEQUENCE [LARGE SCALE GENOMIC DNA]</scope>
    <source>
        <strain evidence="2">JCM 17782</strain>
    </source>
</reference>
<organism evidence="1 2">
    <name type="scientific">Mycobacterium paraffinicum</name>
    <dbReference type="NCBI Taxonomy" id="53378"/>
    <lineage>
        <taxon>Bacteria</taxon>
        <taxon>Bacillati</taxon>
        <taxon>Actinomycetota</taxon>
        <taxon>Actinomycetes</taxon>
        <taxon>Mycobacteriales</taxon>
        <taxon>Mycobacteriaceae</taxon>
        <taxon>Mycobacterium</taxon>
    </lineage>
</organism>
<evidence type="ECO:0000313" key="2">
    <source>
        <dbReference type="Proteomes" id="UP001501417"/>
    </source>
</evidence>
<name>A0ABP8F790_9MYCO</name>
<evidence type="ECO:0008006" key="3">
    <source>
        <dbReference type="Google" id="ProtNLM"/>
    </source>
</evidence>
<accession>A0ABP8F790</accession>
<keyword evidence="2" id="KW-1185">Reference proteome</keyword>
<dbReference type="EMBL" id="BAABGF010000053">
    <property type="protein sequence ID" value="GAA4296746.1"/>
    <property type="molecule type" value="Genomic_DNA"/>
</dbReference>
<evidence type="ECO:0000313" key="1">
    <source>
        <dbReference type="EMBL" id="GAA4296746.1"/>
    </source>
</evidence>
<gene>
    <name evidence="1" type="ORF">GCM10023161_48260</name>
</gene>
<dbReference type="Proteomes" id="UP001501417">
    <property type="component" value="Unassembled WGS sequence"/>
</dbReference>
<sequence>MIACTRLATCPRTRAYRDRRAREQLSPKDILRCLKRYLARQVYKALTSTNTERDEIPTAA</sequence>
<comment type="caution">
    <text evidence="1">The sequence shown here is derived from an EMBL/GenBank/DDBJ whole genome shotgun (WGS) entry which is preliminary data.</text>
</comment>
<proteinExistence type="predicted"/>
<protein>
    <recommendedName>
        <fullName evidence="3">Transposase</fullName>
    </recommendedName>
</protein>